<dbReference type="InterPro" id="IPR006680">
    <property type="entry name" value="Amidohydro-rel"/>
</dbReference>
<dbReference type="NCBIfam" id="TIGR02022">
    <property type="entry name" value="hutF"/>
    <property type="match status" value="1"/>
</dbReference>
<dbReference type="InterPro" id="IPR051607">
    <property type="entry name" value="Metallo-dep_hydrolases"/>
</dbReference>
<dbReference type="NCBIfam" id="NF006681">
    <property type="entry name" value="PRK09229.1-2"/>
    <property type="match status" value="1"/>
</dbReference>
<dbReference type="EMBL" id="FUWS01000008">
    <property type="protein sequence ID" value="SKA22371.1"/>
    <property type="molecule type" value="Genomic_DNA"/>
</dbReference>
<dbReference type="AlphaFoldDB" id="A0A1T4S3H5"/>
<gene>
    <name evidence="6" type="ORF">SAMN02745673_03101</name>
</gene>
<dbReference type="InterPro" id="IPR010252">
    <property type="entry name" value="HutF"/>
</dbReference>
<dbReference type="GO" id="GO:0019239">
    <property type="term" value="F:deaminase activity"/>
    <property type="evidence" value="ECO:0007669"/>
    <property type="project" value="TreeGrafter"/>
</dbReference>
<dbReference type="PANTHER" id="PTHR11271">
    <property type="entry name" value="GUANINE DEAMINASE"/>
    <property type="match status" value="1"/>
</dbReference>
<evidence type="ECO:0000256" key="1">
    <source>
        <dbReference type="ARBA" id="ARBA00001947"/>
    </source>
</evidence>
<dbReference type="InterPro" id="IPR032466">
    <property type="entry name" value="Metal_Hydrolase"/>
</dbReference>
<keyword evidence="7" id="KW-1185">Reference proteome</keyword>
<dbReference type="Gene3D" id="2.30.40.10">
    <property type="entry name" value="Urease, subunit C, domain 1"/>
    <property type="match status" value="1"/>
</dbReference>
<feature type="domain" description="Amidohydrolase-related" evidence="5">
    <location>
        <begin position="60"/>
        <end position="443"/>
    </location>
</feature>
<evidence type="ECO:0000256" key="4">
    <source>
        <dbReference type="ARBA" id="ARBA00022833"/>
    </source>
</evidence>
<dbReference type="InterPro" id="IPR011059">
    <property type="entry name" value="Metal-dep_hydrolase_composite"/>
</dbReference>
<sequence>MTGRAGPGARYWCAWAWSGQGENPIESAVLVDVGADGLIADVTTGVPAPPGVPRLAGLTLPGMADVHSHAFHRALRGRTHGGTGSFWTWREQMYRVAARLTPDSYHRLARAVYAEMALAGITCVGEFHYLHHGPDRTRYDDPNAMALALVAAAGDAGIRITLLDTCYLTGGLGPDGRHLPLAGPQERFGDGDAHAWAERVSRLRPEGGHARVGAAVHSVRAVPRAQIPVVVEWARAADAPLHVHLSEQPAENEACRAATGLTPAGVLADAGALGPATTLVHATHLTDSDVGAIRASGTTVCLCPTTERDLADGLPRTADLVAGAGGDPGVRLTLGTDAHAQIDMFEEMRAVELHERLRTGRRGTLRAAELGRAAMASGHAALGWTRHGEPPAGVIRPGARADLVVLDLDGVRLAGTDPARAAEAAVFAATSADVRHVMADGRWIVRDGRHTMIPDAAELLDAAIKEVHA</sequence>
<dbReference type="GO" id="GO:0046872">
    <property type="term" value="F:metal ion binding"/>
    <property type="evidence" value="ECO:0007669"/>
    <property type="project" value="UniProtKB-KW"/>
</dbReference>
<dbReference type="SUPFAM" id="SSF51556">
    <property type="entry name" value="Metallo-dependent hydrolases"/>
    <property type="match status" value="1"/>
</dbReference>
<dbReference type="GO" id="GO:0005829">
    <property type="term" value="C:cytosol"/>
    <property type="evidence" value="ECO:0007669"/>
    <property type="project" value="TreeGrafter"/>
</dbReference>
<evidence type="ECO:0000256" key="2">
    <source>
        <dbReference type="ARBA" id="ARBA00022723"/>
    </source>
</evidence>
<proteinExistence type="predicted"/>
<dbReference type="STRING" id="1122192.SAMN02745673_03101"/>
<dbReference type="Proteomes" id="UP000190637">
    <property type="component" value="Unassembled WGS sequence"/>
</dbReference>
<protein>
    <submittedName>
        <fullName evidence="6">Formiminoglutamate deiminase</fullName>
    </submittedName>
</protein>
<dbReference type="Gene3D" id="3.20.20.140">
    <property type="entry name" value="Metal-dependent hydrolases"/>
    <property type="match status" value="1"/>
</dbReference>
<name>A0A1T4S3H5_9ACTN</name>
<evidence type="ECO:0000313" key="7">
    <source>
        <dbReference type="Proteomes" id="UP000190637"/>
    </source>
</evidence>
<keyword evidence="2" id="KW-0479">Metal-binding</keyword>
<keyword evidence="4" id="KW-0862">Zinc</keyword>
<evidence type="ECO:0000256" key="3">
    <source>
        <dbReference type="ARBA" id="ARBA00022801"/>
    </source>
</evidence>
<dbReference type="Pfam" id="PF01979">
    <property type="entry name" value="Amidohydro_1"/>
    <property type="match status" value="1"/>
</dbReference>
<comment type="cofactor">
    <cofactor evidence="1">
        <name>Zn(2+)</name>
        <dbReference type="ChEBI" id="CHEBI:29105"/>
    </cofactor>
</comment>
<organism evidence="6 7">
    <name type="scientific">Marinactinospora thermotolerans DSM 45154</name>
    <dbReference type="NCBI Taxonomy" id="1122192"/>
    <lineage>
        <taxon>Bacteria</taxon>
        <taxon>Bacillati</taxon>
        <taxon>Actinomycetota</taxon>
        <taxon>Actinomycetes</taxon>
        <taxon>Streptosporangiales</taxon>
        <taxon>Nocardiopsidaceae</taxon>
        <taxon>Marinactinospora</taxon>
    </lineage>
</organism>
<dbReference type="OrthoDB" id="3204583at2"/>
<evidence type="ECO:0000313" key="6">
    <source>
        <dbReference type="EMBL" id="SKA22371.1"/>
    </source>
</evidence>
<keyword evidence="3" id="KW-0378">Hydrolase</keyword>
<accession>A0A1T4S3H5</accession>
<evidence type="ECO:0000259" key="5">
    <source>
        <dbReference type="Pfam" id="PF01979"/>
    </source>
</evidence>
<dbReference type="PANTHER" id="PTHR11271:SF48">
    <property type="entry name" value="AMIDOHYDROLASE-RELATED DOMAIN-CONTAINING PROTEIN"/>
    <property type="match status" value="1"/>
</dbReference>
<reference evidence="6 7" key="1">
    <citation type="submission" date="2017-02" db="EMBL/GenBank/DDBJ databases">
        <authorList>
            <person name="Peterson S.W."/>
        </authorList>
    </citation>
    <scope>NUCLEOTIDE SEQUENCE [LARGE SCALE GENOMIC DNA]</scope>
    <source>
        <strain evidence="6 7">DSM 45154</strain>
    </source>
</reference>
<dbReference type="RefSeq" id="WP_078762398.1">
    <property type="nucleotide sequence ID" value="NZ_FUWS01000008.1"/>
</dbReference>
<dbReference type="SUPFAM" id="SSF51338">
    <property type="entry name" value="Composite domain of metallo-dependent hydrolases"/>
    <property type="match status" value="1"/>
</dbReference>